<feature type="transmembrane region" description="Helical" evidence="1">
    <location>
        <begin position="253"/>
        <end position="273"/>
    </location>
</feature>
<protein>
    <submittedName>
        <fullName evidence="2">Uncharacterized protein</fullName>
    </submittedName>
</protein>
<reference evidence="2" key="2">
    <citation type="submission" date="2020-05" db="UniProtKB">
        <authorList>
            <consortium name="EnsemblMetazoa"/>
        </authorList>
    </citation>
    <scope>IDENTIFICATION</scope>
    <source>
        <strain evidence="2">IAEA</strain>
    </source>
</reference>
<accession>A0A1B0AHM9</accession>
<reference evidence="3" key="1">
    <citation type="submission" date="2014-03" db="EMBL/GenBank/DDBJ databases">
        <authorList>
            <person name="Aksoy S."/>
            <person name="Warren W."/>
            <person name="Wilson R.K."/>
        </authorList>
    </citation>
    <scope>NUCLEOTIDE SEQUENCE [LARGE SCALE GENOMIC DNA]</scope>
    <source>
        <strain evidence="3">IAEA</strain>
    </source>
</reference>
<sequence>MYLTIVTNAHLRTQRSIIDKDFEARSKWRKRHTWYAAAREQASYEMFRAYNEVQQKYGETLFKEYVRERHLNENVYRDIKAENLDYEMFDRIFSRRIIYMELIFHDQLRTQKKFNSNIHVHRRLWKRLYSWYPVEQNRLYSEMDRVYKEVREKHGDIFFKQYVKERRLNERIYRDVKAENLDYEMYGKYEKMKRRMNENNQLPFFYCEDSSNCPHHRHKKRHRHKKPKILVQDLETQVVKVIDPDDLPQRARWTIIATACLLLLMCLMLVGITLRMAPIIDEMDILSYVMEYFLANFTMRYLWYNIVMLWWNERNQPVITGRFTVQRKDSILA</sequence>
<dbReference type="STRING" id="7398.A0A1B0AHM9"/>
<organism evidence="2 3">
    <name type="scientific">Glossina pallidipes</name>
    <name type="common">Tsetse fly</name>
    <dbReference type="NCBI Taxonomy" id="7398"/>
    <lineage>
        <taxon>Eukaryota</taxon>
        <taxon>Metazoa</taxon>
        <taxon>Ecdysozoa</taxon>
        <taxon>Arthropoda</taxon>
        <taxon>Hexapoda</taxon>
        <taxon>Insecta</taxon>
        <taxon>Pterygota</taxon>
        <taxon>Neoptera</taxon>
        <taxon>Endopterygota</taxon>
        <taxon>Diptera</taxon>
        <taxon>Brachycera</taxon>
        <taxon>Muscomorpha</taxon>
        <taxon>Hippoboscoidea</taxon>
        <taxon>Glossinidae</taxon>
        <taxon>Glossina</taxon>
    </lineage>
</organism>
<feature type="transmembrane region" description="Helical" evidence="1">
    <location>
        <begin position="285"/>
        <end position="303"/>
    </location>
</feature>
<keyword evidence="3" id="KW-1185">Reference proteome</keyword>
<dbReference type="AlphaFoldDB" id="A0A1B0AHM9"/>
<proteinExistence type="predicted"/>
<evidence type="ECO:0000256" key="1">
    <source>
        <dbReference type="SAM" id="Phobius"/>
    </source>
</evidence>
<dbReference type="EnsemblMetazoa" id="GPAI046110-RA">
    <property type="protein sequence ID" value="GPAI046110-PA"/>
    <property type="gene ID" value="GPAI046110"/>
</dbReference>
<keyword evidence="1" id="KW-0472">Membrane</keyword>
<keyword evidence="1" id="KW-0812">Transmembrane</keyword>
<keyword evidence="1" id="KW-1133">Transmembrane helix</keyword>
<dbReference type="VEuPathDB" id="VectorBase:GPAI046110"/>
<dbReference type="Proteomes" id="UP000092445">
    <property type="component" value="Unassembled WGS sequence"/>
</dbReference>
<evidence type="ECO:0000313" key="2">
    <source>
        <dbReference type="EnsemblMetazoa" id="GPAI046110-PA"/>
    </source>
</evidence>
<name>A0A1B0AHM9_GLOPL</name>
<evidence type="ECO:0000313" key="3">
    <source>
        <dbReference type="Proteomes" id="UP000092445"/>
    </source>
</evidence>